<keyword evidence="1" id="KW-0472">Membrane</keyword>
<dbReference type="GO" id="GO:0047756">
    <property type="term" value="F:chondroitin 4-sulfotransferase activity"/>
    <property type="evidence" value="ECO:0007669"/>
    <property type="project" value="InterPro"/>
</dbReference>
<dbReference type="GO" id="GO:0050650">
    <property type="term" value="P:chondroitin sulfate proteoglycan biosynthetic process"/>
    <property type="evidence" value="ECO:0007669"/>
    <property type="project" value="InterPro"/>
</dbReference>
<dbReference type="GO" id="GO:0016020">
    <property type="term" value="C:membrane"/>
    <property type="evidence" value="ECO:0007669"/>
    <property type="project" value="InterPro"/>
</dbReference>
<name>A0A2G5VPI8_9PELO</name>
<comment type="caution">
    <text evidence="2">The sequence shown here is derived from an EMBL/GenBank/DDBJ whole genome shotgun (WGS) entry which is preliminary data.</text>
</comment>
<evidence type="ECO:0000313" key="3">
    <source>
        <dbReference type="Proteomes" id="UP000230233"/>
    </source>
</evidence>
<reference evidence="3" key="1">
    <citation type="submission" date="2017-10" db="EMBL/GenBank/DDBJ databases">
        <title>Rapid genome shrinkage in a self-fertile nematode reveals novel sperm competition proteins.</title>
        <authorList>
            <person name="Yin D."/>
            <person name="Schwarz E.M."/>
            <person name="Thomas C.G."/>
            <person name="Felde R.L."/>
            <person name="Korf I.F."/>
            <person name="Cutter A.D."/>
            <person name="Schartner C.M."/>
            <person name="Ralston E.J."/>
            <person name="Meyer B.J."/>
            <person name="Haag E.S."/>
        </authorList>
    </citation>
    <scope>NUCLEOTIDE SEQUENCE [LARGE SCALE GENOMIC DNA]</scope>
    <source>
        <strain evidence="3">JU1422</strain>
    </source>
</reference>
<dbReference type="PANTHER" id="PTHR22900">
    <property type="entry name" value="PROTEIN CBG14245-RELATED"/>
    <property type="match status" value="1"/>
</dbReference>
<organism evidence="2 3">
    <name type="scientific">Caenorhabditis nigoni</name>
    <dbReference type="NCBI Taxonomy" id="1611254"/>
    <lineage>
        <taxon>Eukaryota</taxon>
        <taxon>Metazoa</taxon>
        <taxon>Ecdysozoa</taxon>
        <taxon>Nematoda</taxon>
        <taxon>Chromadorea</taxon>
        <taxon>Rhabditida</taxon>
        <taxon>Rhabditina</taxon>
        <taxon>Rhabditomorpha</taxon>
        <taxon>Rhabditoidea</taxon>
        <taxon>Rhabditidae</taxon>
        <taxon>Peloderinae</taxon>
        <taxon>Caenorhabditis</taxon>
    </lineage>
</organism>
<evidence type="ECO:0000313" key="2">
    <source>
        <dbReference type="EMBL" id="PIC53486.1"/>
    </source>
</evidence>
<protein>
    <recommendedName>
        <fullName evidence="4">Sulfotransferase domain-containing protein</fullName>
    </recommendedName>
</protein>
<evidence type="ECO:0008006" key="4">
    <source>
        <dbReference type="Google" id="ProtNLM"/>
    </source>
</evidence>
<dbReference type="OrthoDB" id="408912at2759"/>
<dbReference type="EMBL" id="PDUG01000001">
    <property type="protein sequence ID" value="PIC53486.1"/>
    <property type="molecule type" value="Genomic_DNA"/>
</dbReference>
<dbReference type="PANTHER" id="PTHR22900:SF3">
    <property type="entry name" value="CARBOHYDRATE SULFOTRANSFERASE-RELATED"/>
    <property type="match status" value="1"/>
</dbReference>
<dbReference type="Pfam" id="PF03567">
    <property type="entry name" value="Sulfotransfer_2"/>
    <property type="match status" value="1"/>
</dbReference>
<gene>
    <name evidence="2" type="primary">Cnig_chr_I.g3170</name>
    <name evidence="2" type="ORF">B9Z55_003170</name>
</gene>
<dbReference type="InterPro" id="IPR005331">
    <property type="entry name" value="Sulfotransferase"/>
</dbReference>
<dbReference type="GO" id="GO:1902884">
    <property type="term" value="P:positive regulation of response to oxidative stress"/>
    <property type="evidence" value="ECO:0007669"/>
    <property type="project" value="InterPro"/>
</dbReference>
<sequence>MASAIQTYFWNKNSEYMRMDTVGTGRDYKKYCCIFLTISACLGIYGYFYYENEYTIYVDGKIVNFTGVEDFIPPFVSYYHEFLEESQFHNPSQQLLNDPDTVRFAFIRDPIQRFVSLYLDKCIHTDFCFNCNKDMRCFVQNIYETLKNISDYRHGYRDLDMMAEHAAPLSWMCNFDKELEKWHLLMMGSDFEERKSSILHLANILKRQGFNETLVDKIQKDTMAGETAHSTHTSSHRQEAERQIREDPYIRDLLHKIYFFDYVVFPFKRDVLDEKYQTNFWKVPEE</sequence>
<dbReference type="Proteomes" id="UP000230233">
    <property type="component" value="Chromosome I"/>
</dbReference>
<dbReference type="AlphaFoldDB" id="A0A2G5VPI8"/>
<proteinExistence type="predicted"/>
<dbReference type="InterPro" id="IPR007669">
    <property type="entry name" value="Chst-1-like"/>
</dbReference>
<evidence type="ECO:0000256" key="1">
    <source>
        <dbReference type="SAM" id="Phobius"/>
    </source>
</evidence>
<keyword evidence="1" id="KW-0812">Transmembrane</keyword>
<keyword evidence="3" id="KW-1185">Reference proteome</keyword>
<keyword evidence="1" id="KW-1133">Transmembrane helix</keyword>
<accession>A0A2G5VPI8</accession>
<feature type="transmembrane region" description="Helical" evidence="1">
    <location>
        <begin position="31"/>
        <end position="50"/>
    </location>
</feature>